<evidence type="ECO:0000313" key="7">
    <source>
        <dbReference type="Proteomes" id="UP001054945"/>
    </source>
</evidence>
<dbReference type="GO" id="GO:0005783">
    <property type="term" value="C:endoplasmic reticulum"/>
    <property type="evidence" value="ECO:0007669"/>
    <property type="project" value="TreeGrafter"/>
</dbReference>
<dbReference type="PROSITE" id="PS01066">
    <property type="entry name" value="UPP_SYNTHASE"/>
    <property type="match status" value="1"/>
</dbReference>
<dbReference type="InterPro" id="IPR018520">
    <property type="entry name" value="UPP_synth-like_CS"/>
</dbReference>
<dbReference type="NCBIfam" id="TIGR00055">
    <property type="entry name" value="uppS"/>
    <property type="match status" value="1"/>
</dbReference>
<comment type="catalytic activity">
    <reaction evidence="3">
        <text>n isopentenyl diphosphate + (2E,6E)-farnesyl diphosphate = a di-trans,poly-cis-polyprenyl diphosphate + n diphosphate</text>
        <dbReference type="Rhea" id="RHEA:53008"/>
        <dbReference type="Rhea" id="RHEA-COMP:19494"/>
        <dbReference type="ChEBI" id="CHEBI:33019"/>
        <dbReference type="ChEBI" id="CHEBI:128769"/>
        <dbReference type="ChEBI" id="CHEBI:136960"/>
        <dbReference type="ChEBI" id="CHEBI:175763"/>
        <dbReference type="EC" id="2.5.1.87"/>
    </reaction>
</comment>
<dbReference type="EC" id="2.5.1.-" evidence="4"/>
<accession>A0AAV4M6R7</accession>
<evidence type="ECO:0000256" key="1">
    <source>
        <dbReference type="ARBA" id="ARBA00005432"/>
    </source>
</evidence>
<dbReference type="GO" id="GO:0016094">
    <property type="term" value="P:polyprenol biosynthetic process"/>
    <property type="evidence" value="ECO:0007669"/>
    <property type="project" value="TreeGrafter"/>
</dbReference>
<dbReference type="Proteomes" id="UP001054945">
    <property type="component" value="Unassembled WGS sequence"/>
</dbReference>
<keyword evidence="2 4" id="KW-0808">Transferase</keyword>
<name>A0AAV4M6R7_CAEEX</name>
<keyword evidence="5" id="KW-0175">Coiled coil</keyword>
<dbReference type="CDD" id="cd00475">
    <property type="entry name" value="Cis_IPPS"/>
    <property type="match status" value="1"/>
</dbReference>
<evidence type="ECO:0000313" key="6">
    <source>
        <dbReference type="EMBL" id="GIX66539.1"/>
    </source>
</evidence>
<evidence type="ECO:0000256" key="4">
    <source>
        <dbReference type="RuleBase" id="RU363018"/>
    </source>
</evidence>
<evidence type="ECO:0000256" key="2">
    <source>
        <dbReference type="ARBA" id="ARBA00022679"/>
    </source>
</evidence>
<evidence type="ECO:0000256" key="5">
    <source>
        <dbReference type="SAM" id="Coils"/>
    </source>
</evidence>
<dbReference type="InterPro" id="IPR001441">
    <property type="entry name" value="UPP_synth-like"/>
</dbReference>
<dbReference type="PANTHER" id="PTHR10291:SF43">
    <property type="entry name" value="DEHYDRODOLICHYL DIPHOSPHATE SYNTHASE COMPLEX SUBUNIT DHDDS"/>
    <property type="match status" value="1"/>
</dbReference>
<sequence length="376" mass="44500">MYRNNYYYKSNFYIRYFATDFSVRTQLLTNKVHSACAIVKLWIGESVVEKRNFGLKMSWIHESKRSWLEKFCINVLKSGPIPKHVAFIMDGNRRFAVQKGMEKLQGHAFGFNKLSETLEWCLDLGITEVTVYTFSIENFKRPREEVNCLMNLAREKFKELLQEKEKLKKYGVCIRIFGSINFYYRTYLNVCLAYTSREEIANAVKDIALEVIDGNLKECDISEKIMDQSLYSRKSSTPDIVIRTSGEVRLSDFLLWQSSYSVLAFLKVLWPDFKIWHLFLAVLFYQHNYEKLKEINNKHSMKILHEEEQLDIAAAVQQYENTKSATDNTNFQSEILRLRNEMDERRRNFVDKLDQDRYEKLLQIKDGNTTQIQFPV</sequence>
<feature type="coiled-coil region" evidence="5">
    <location>
        <begin position="143"/>
        <end position="170"/>
    </location>
</feature>
<dbReference type="GO" id="GO:0045547">
    <property type="term" value="F:ditrans,polycis-polyprenyl diphosphate synthase [(2E,6E)-farnesyl diphosphate specific] activity"/>
    <property type="evidence" value="ECO:0007669"/>
    <property type="project" value="UniProtKB-EC"/>
</dbReference>
<dbReference type="AlphaFoldDB" id="A0AAV4M6R7"/>
<evidence type="ECO:0000256" key="3">
    <source>
        <dbReference type="ARBA" id="ARBA00047353"/>
    </source>
</evidence>
<proteinExistence type="inferred from homology"/>
<dbReference type="InterPro" id="IPR036424">
    <property type="entry name" value="UPP_synth-like_sf"/>
</dbReference>
<keyword evidence="7" id="KW-1185">Reference proteome</keyword>
<comment type="similarity">
    <text evidence="1 4">Belongs to the UPP synthase family.</text>
</comment>
<dbReference type="Pfam" id="PF01255">
    <property type="entry name" value="Prenyltransf"/>
    <property type="match status" value="2"/>
</dbReference>
<dbReference type="Gene3D" id="3.40.1180.10">
    <property type="entry name" value="Decaprenyl diphosphate synthase-like"/>
    <property type="match status" value="2"/>
</dbReference>
<reference evidence="6 7" key="1">
    <citation type="submission" date="2021-06" db="EMBL/GenBank/DDBJ databases">
        <title>Caerostris extrusa draft genome.</title>
        <authorList>
            <person name="Kono N."/>
            <person name="Arakawa K."/>
        </authorList>
    </citation>
    <scope>NUCLEOTIDE SEQUENCE [LARGE SCALE GENOMIC DNA]</scope>
</reference>
<comment type="caution">
    <text evidence="6">The sequence shown here is derived from an EMBL/GenBank/DDBJ whole genome shotgun (WGS) entry which is preliminary data.</text>
</comment>
<organism evidence="6 7">
    <name type="scientific">Caerostris extrusa</name>
    <name type="common">Bark spider</name>
    <name type="synonym">Caerostris bankana</name>
    <dbReference type="NCBI Taxonomy" id="172846"/>
    <lineage>
        <taxon>Eukaryota</taxon>
        <taxon>Metazoa</taxon>
        <taxon>Ecdysozoa</taxon>
        <taxon>Arthropoda</taxon>
        <taxon>Chelicerata</taxon>
        <taxon>Arachnida</taxon>
        <taxon>Araneae</taxon>
        <taxon>Araneomorphae</taxon>
        <taxon>Entelegynae</taxon>
        <taxon>Araneoidea</taxon>
        <taxon>Araneidae</taxon>
        <taxon>Caerostris</taxon>
    </lineage>
</organism>
<dbReference type="SUPFAM" id="SSF64005">
    <property type="entry name" value="Undecaprenyl diphosphate synthase"/>
    <property type="match status" value="1"/>
</dbReference>
<dbReference type="PANTHER" id="PTHR10291">
    <property type="entry name" value="DEHYDRODOLICHYL DIPHOSPHATE SYNTHASE FAMILY MEMBER"/>
    <property type="match status" value="1"/>
</dbReference>
<gene>
    <name evidence="6" type="primary">DHDDS</name>
    <name evidence="6" type="ORF">CEXT_19921</name>
</gene>
<dbReference type="EMBL" id="BPLR01019320">
    <property type="protein sequence ID" value="GIX66539.1"/>
    <property type="molecule type" value="Genomic_DNA"/>
</dbReference>
<protein>
    <recommendedName>
        <fullName evidence="4">Alkyl transferase</fullName>
        <ecNumber evidence="4">2.5.1.-</ecNumber>
    </recommendedName>
</protein>
<dbReference type="GO" id="GO:1904423">
    <property type="term" value="C:dehydrodolichyl diphosphate synthase complex"/>
    <property type="evidence" value="ECO:0007669"/>
    <property type="project" value="TreeGrafter"/>
</dbReference>
<dbReference type="HAMAP" id="MF_01139">
    <property type="entry name" value="ISPT"/>
    <property type="match status" value="1"/>
</dbReference>